<dbReference type="FunFam" id="3.30.450.60:FF:000013">
    <property type="entry name" value="Coatomer subunit zeta"/>
    <property type="match status" value="1"/>
</dbReference>
<dbReference type="PANTHER" id="PTHR11043:SF0">
    <property type="entry name" value="COATOMER SUBUNIT ZETA"/>
    <property type="match status" value="1"/>
</dbReference>
<sequence>MVDFDTSSLYSVKAILILDQDGKRIMAKYYDKQLFPLEKEQSVFEKNVFQKTHKANADIILLDGFVCLYRYNVDLFFYVVGSANENELILQSVLNCLYEAFSTILRKNVEKKALFEHIDTSFLIMDEICDDGIILETDSQAVVARCAVKADELAFGEQSISQVGMSLLGSAKDQLKWSLLK</sequence>
<keyword evidence="5 12" id="KW-0963">Cytoplasm</keyword>
<comment type="similarity">
    <text evidence="2 12">Belongs to the adaptor complexes small subunit family.</text>
</comment>
<dbReference type="Gene3D" id="3.30.450.60">
    <property type="match status" value="1"/>
</dbReference>
<evidence type="ECO:0000259" key="13">
    <source>
        <dbReference type="Pfam" id="PF01217"/>
    </source>
</evidence>
<dbReference type="InterPro" id="IPR039652">
    <property type="entry name" value="Coatomer_zeta"/>
</dbReference>
<name>A0ABD2LZA0_9BILA</name>
<evidence type="ECO:0000256" key="4">
    <source>
        <dbReference type="ARBA" id="ARBA00022448"/>
    </source>
</evidence>
<dbReference type="Proteomes" id="UP001620626">
    <property type="component" value="Unassembled WGS sequence"/>
</dbReference>
<dbReference type="PANTHER" id="PTHR11043">
    <property type="entry name" value="ZETA-COAT PROTEIN"/>
    <property type="match status" value="1"/>
</dbReference>
<evidence type="ECO:0000256" key="1">
    <source>
        <dbReference type="ARBA" id="ARBA00004255"/>
    </source>
</evidence>
<reference evidence="14 15" key="1">
    <citation type="submission" date="2024-10" db="EMBL/GenBank/DDBJ databases">
        <authorList>
            <person name="Kim D."/>
        </authorList>
    </citation>
    <scope>NUCLEOTIDE SEQUENCE [LARGE SCALE GENOMIC DNA]</scope>
    <source>
        <strain evidence="14">BH-2024</strain>
    </source>
</reference>
<accession>A0ABD2LZA0</accession>
<dbReference type="GO" id="GO:0015031">
    <property type="term" value="P:protein transport"/>
    <property type="evidence" value="ECO:0007669"/>
    <property type="project" value="UniProtKB-KW"/>
</dbReference>
<evidence type="ECO:0000256" key="9">
    <source>
        <dbReference type="ARBA" id="ARBA00023136"/>
    </source>
</evidence>
<evidence type="ECO:0000256" key="2">
    <source>
        <dbReference type="ARBA" id="ARBA00006972"/>
    </source>
</evidence>
<organism evidence="14 15">
    <name type="scientific">Heterodera trifolii</name>
    <dbReference type="NCBI Taxonomy" id="157864"/>
    <lineage>
        <taxon>Eukaryota</taxon>
        <taxon>Metazoa</taxon>
        <taxon>Ecdysozoa</taxon>
        <taxon>Nematoda</taxon>
        <taxon>Chromadorea</taxon>
        <taxon>Rhabditida</taxon>
        <taxon>Tylenchina</taxon>
        <taxon>Tylenchomorpha</taxon>
        <taxon>Tylenchoidea</taxon>
        <taxon>Heteroderidae</taxon>
        <taxon>Heteroderinae</taxon>
        <taxon>Heterodera</taxon>
    </lineage>
</organism>
<keyword evidence="9 12" id="KW-0472">Membrane</keyword>
<keyword evidence="10 12" id="KW-0968">Cytoplasmic vesicle</keyword>
<dbReference type="GO" id="GO:0006890">
    <property type="term" value="P:retrograde vesicle-mediated transport, Golgi to endoplasmic reticulum"/>
    <property type="evidence" value="ECO:0007669"/>
    <property type="project" value="UniProtKB-UniRule"/>
</dbReference>
<evidence type="ECO:0000256" key="6">
    <source>
        <dbReference type="ARBA" id="ARBA00022892"/>
    </source>
</evidence>
<dbReference type="SUPFAM" id="SSF64356">
    <property type="entry name" value="SNARE-like"/>
    <property type="match status" value="1"/>
</dbReference>
<dbReference type="EMBL" id="JBICBT010000207">
    <property type="protein sequence ID" value="KAL3120571.1"/>
    <property type="molecule type" value="Genomic_DNA"/>
</dbReference>
<evidence type="ECO:0000256" key="3">
    <source>
        <dbReference type="ARBA" id="ARBA00011775"/>
    </source>
</evidence>
<dbReference type="InterPro" id="IPR011012">
    <property type="entry name" value="Longin-like_dom_sf"/>
</dbReference>
<evidence type="ECO:0000256" key="10">
    <source>
        <dbReference type="ARBA" id="ARBA00023329"/>
    </source>
</evidence>
<feature type="domain" description="AP complex mu/sigma subunit" evidence="13">
    <location>
        <begin position="12"/>
        <end position="148"/>
    </location>
</feature>
<gene>
    <name evidence="14" type="ORF">niasHT_007863</name>
</gene>
<dbReference type="GO" id="GO:0030126">
    <property type="term" value="C:COPI vesicle coat"/>
    <property type="evidence" value="ECO:0007669"/>
    <property type="project" value="UniProtKB-UniRule"/>
</dbReference>
<keyword evidence="4 12" id="KW-0813">Transport</keyword>
<dbReference type="CDD" id="cd14829">
    <property type="entry name" value="Zeta-COP"/>
    <property type="match status" value="1"/>
</dbReference>
<evidence type="ECO:0000313" key="15">
    <source>
        <dbReference type="Proteomes" id="UP001620626"/>
    </source>
</evidence>
<evidence type="ECO:0000256" key="11">
    <source>
        <dbReference type="ARBA" id="ARBA00045555"/>
    </source>
</evidence>
<evidence type="ECO:0000256" key="7">
    <source>
        <dbReference type="ARBA" id="ARBA00022927"/>
    </source>
</evidence>
<comment type="caution">
    <text evidence="14">The sequence shown here is derived from an EMBL/GenBank/DDBJ whole genome shotgun (WGS) entry which is preliminary data.</text>
</comment>
<dbReference type="GO" id="GO:0000139">
    <property type="term" value="C:Golgi membrane"/>
    <property type="evidence" value="ECO:0007669"/>
    <property type="project" value="UniProtKB-SubCell"/>
</dbReference>
<keyword evidence="7 12" id="KW-0653">Protein transport</keyword>
<comment type="subunit">
    <text evidence="3 12">Oligomeric complex that consists of at least the alpha, beta, beta', gamma, delta, epsilon and zeta subunits.</text>
</comment>
<proteinExistence type="inferred from homology"/>
<dbReference type="AlphaFoldDB" id="A0ABD2LZA0"/>
<keyword evidence="6 12" id="KW-0931">ER-Golgi transport</keyword>
<comment type="subcellular location">
    <subcellularLocation>
        <location evidence="12">Cytoplasm</location>
    </subcellularLocation>
    <subcellularLocation>
        <location evidence="1 12">Golgi apparatus membrane</location>
        <topology evidence="1 12">Peripheral membrane protein</topology>
        <orientation evidence="1 12">Cytoplasmic side</orientation>
    </subcellularLocation>
    <subcellularLocation>
        <location evidence="12">Cytoplasmic vesicle</location>
        <location evidence="12">COPI-coated vesicle membrane</location>
        <topology evidence="12">Peripheral membrane protein</topology>
        <orientation evidence="12">Cytoplasmic side</orientation>
    </subcellularLocation>
</comment>
<evidence type="ECO:0000256" key="8">
    <source>
        <dbReference type="ARBA" id="ARBA00023034"/>
    </source>
</evidence>
<evidence type="ECO:0000313" key="14">
    <source>
        <dbReference type="EMBL" id="KAL3120571.1"/>
    </source>
</evidence>
<dbReference type="Pfam" id="PF01217">
    <property type="entry name" value="Clat_adaptor_s"/>
    <property type="match status" value="1"/>
</dbReference>
<evidence type="ECO:0000256" key="12">
    <source>
        <dbReference type="RuleBase" id="RU366053"/>
    </source>
</evidence>
<dbReference type="InterPro" id="IPR022775">
    <property type="entry name" value="AP_mu_sigma_su"/>
</dbReference>
<comment type="function">
    <text evidence="11">The coatomer is a cytosolic protein complex that binds to dilysine motifs and reversibly associates with Golgi non-clathrin-coated vesicles, which further mediate biosynthetic protein transport from the ER, via the Golgi up to the trans Golgi network. Coatomer complex is required for budding from Golgi membranes, and is essential for the retrograde Golgi-to-ER transport of dilysine-tagged proteins. The zeta subunit may be involved in regulating the coat assembly and, hence, the rate of biosynthetic protein transport due to its association-dissociation properties with the coatomer complex.</text>
</comment>
<keyword evidence="15" id="KW-1185">Reference proteome</keyword>
<keyword evidence="8 12" id="KW-0333">Golgi apparatus</keyword>
<evidence type="ECO:0000256" key="5">
    <source>
        <dbReference type="ARBA" id="ARBA00022490"/>
    </source>
</evidence>
<protein>
    <recommendedName>
        <fullName evidence="12">Coatomer subunit zeta</fullName>
    </recommendedName>
</protein>